<accession>A0ABT7CLJ0</accession>
<dbReference type="Proteomes" id="UP001228581">
    <property type="component" value="Unassembled WGS sequence"/>
</dbReference>
<dbReference type="RefSeq" id="WP_313997825.1">
    <property type="nucleotide sequence ID" value="NZ_JASJOT010000010.1"/>
</dbReference>
<sequence length="91" mass="10614">MSAVSILNTVNEIEKRFYSQLPYSLKDELRNLYCDRFKKSGRTFRYRLQNVNFSAPERAMWSEFAAKYNVVLYPPTDAQEIEPEVPGEQAG</sequence>
<reference evidence="1 2" key="1">
    <citation type="submission" date="2023-05" db="EMBL/GenBank/DDBJ databases">
        <authorList>
            <person name="Zhang X."/>
        </authorList>
    </citation>
    <scope>NUCLEOTIDE SEQUENCE [LARGE SCALE GENOMIC DNA]</scope>
    <source>
        <strain evidence="1 2">DM2B3-1</strain>
    </source>
</reference>
<evidence type="ECO:0000313" key="1">
    <source>
        <dbReference type="EMBL" id="MDJ1494563.1"/>
    </source>
</evidence>
<name>A0ABT7CLJ0_9BACT</name>
<proteinExistence type="predicted"/>
<organism evidence="1 2">
    <name type="scientific">Xanthocytophaga flava</name>
    <dbReference type="NCBI Taxonomy" id="3048013"/>
    <lineage>
        <taxon>Bacteria</taxon>
        <taxon>Pseudomonadati</taxon>
        <taxon>Bacteroidota</taxon>
        <taxon>Cytophagia</taxon>
        <taxon>Cytophagales</taxon>
        <taxon>Rhodocytophagaceae</taxon>
        <taxon>Xanthocytophaga</taxon>
    </lineage>
</organism>
<dbReference type="EMBL" id="JASJOT010000010">
    <property type="protein sequence ID" value="MDJ1494563.1"/>
    <property type="molecule type" value="Genomic_DNA"/>
</dbReference>
<protein>
    <submittedName>
        <fullName evidence="1">Uncharacterized protein</fullName>
    </submittedName>
</protein>
<comment type="caution">
    <text evidence="1">The sequence shown here is derived from an EMBL/GenBank/DDBJ whole genome shotgun (WGS) entry which is preliminary data.</text>
</comment>
<gene>
    <name evidence="1" type="ORF">QNI19_16580</name>
</gene>
<evidence type="ECO:0000313" key="2">
    <source>
        <dbReference type="Proteomes" id="UP001228581"/>
    </source>
</evidence>
<keyword evidence="2" id="KW-1185">Reference proteome</keyword>